<dbReference type="Gene3D" id="3.60.20.40">
    <property type="match status" value="1"/>
</dbReference>
<accession>A0A8W8LAC5</accession>
<dbReference type="Proteomes" id="UP000005408">
    <property type="component" value="Unassembled WGS sequence"/>
</dbReference>
<feature type="binding site" evidence="3">
    <location>
        <position position="146"/>
    </location>
    <ligand>
        <name>L-glutamate</name>
        <dbReference type="ChEBI" id="CHEBI:29985"/>
    </ligand>
</feature>
<feature type="binding site" evidence="3">
    <location>
        <begin position="445"/>
        <end position="447"/>
    </location>
    <ligand>
        <name>L-glutamate</name>
        <dbReference type="ChEBI" id="CHEBI:29985"/>
    </ligand>
</feature>
<dbReference type="InterPro" id="IPR000101">
    <property type="entry name" value="GGT_peptidase"/>
</dbReference>
<keyword evidence="4" id="KW-0472">Membrane</keyword>
<dbReference type="SUPFAM" id="SSF56235">
    <property type="entry name" value="N-terminal nucleophile aminohydrolases (Ntn hydrolases)"/>
    <property type="match status" value="1"/>
</dbReference>
<dbReference type="InterPro" id="IPR043137">
    <property type="entry name" value="GGT_ssub_C"/>
</dbReference>
<proteinExistence type="predicted"/>
<feature type="transmembrane region" description="Helical" evidence="4">
    <location>
        <begin position="38"/>
        <end position="60"/>
    </location>
</feature>
<feature type="binding site" evidence="3">
    <location>
        <position position="469"/>
    </location>
    <ligand>
        <name>L-glutamate</name>
        <dbReference type="ChEBI" id="CHEBI:29985"/>
    </ligand>
</feature>
<evidence type="ECO:0008006" key="7">
    <source>
        <dbReference type="Google" id="ProtNLM"/>
    </source>
</evidence>
<keyword evidence="4" id="KW-1133">Transmembrane helix</keyword>
<reference evidence="5" key="1">
    <citation type="submission" date="2022-08" db="UniProtKB">
        <authorList>
            <consortium name="EnsemblMetazoa"/>
        </authorList>
    </citation>
    <scope>IDENTIFICATION</scope>
    <source>
        <strain evidence="5">05x7-T-G4-1.051#20</strain>
    </source>
</reference>
<keyword evidence="6" id="KW-1185">Reference proteome</keyword>
<dbReference type="AlphaFoldDB" id="A0A8W8LAC5"/>
<dbReference type="GO" id="GO:0005886">
    <property type="term" value="C:plasma membrane"/>
    <property type="evidence" value="ECO:0007669"/>
    <property type="project" value="TreeGrafter"/>
</dbReference>
<dbReference type="PANTHER" id="PTHR11686">
    <property type="entry name" value="GAMMA GLUTAMYL TRANSPEPTIDASE"/>
    <property type="match status" value="1"/>
</dbReference>
<keyword evidence="1" id="KW-0800">Toxin</keyword>
<evidence type="ECO:0000313" key="6">
    <source>
        <dbReference type="Proteomes" id="UP000005408"/>
    </source>
</evidence>
<dbReference type="EnsemblMetazoa" id="G27110.1">
    <property type="protein sequence ID" value="G27110.1:cds"/>
    <property type="gene ID" value="G27110"/>
</dbReference>
<dbReference type="NCBIfam" id="TIGR00066">
    <property type="entry name" value="g_glut_trans"/>
    <property type="match status" value="1"/>
</dbReference>
<evidence type="ECO:0000256" key="4">
    <source>
        <dbReference type="SAM" id="Phobius"/>
    </source>
</evidence>
<keyword evidence="1" id="KW-1199">Hemostasis impairing toxin</keyword>
<dbReference type="GO" id="GO:0036374">
    <property type="term" value="F:glutathione hydrolase activity"/>
    <property type="evidence" value="ECO:0007669"/>
    <property type="project" value="InterPro"/>
</dbReference>
<sequence length="616" mass="68408">MRGSRVVHSYRRGESPEEQNVSGKYSQIVKLGKRNKRVCCLLILLIAVVTIVTLLIIFFLRNRNKSDFPNSDSKLGKFKKAAIASDSQLCTDIGVDILHRGSTVDATIAVLLCYGVVNPVSSGIGGGFFMTVYDSKKGNASVINARETAPINSTETMYEKVHNSSKYGGLSIAVPGEIKGYMEAWKRWGKLPWRELFNRSIELAKNGFHINEHLAEKMSAAEHVLRLDNDTWKYYSNSKTGKMLQKGDLIKFPELAETYRKLAEKGGETFYNVTEGNLGYEILQDLKEKNSIIQAGDLTQYRAELEEALRVTLNDGSSLYSPKPPSSGAILSFILKILDGFNMTENSLKAREARLTAYHRIIEAFKFAYAQRSELGDPEFVSNVTQVTKILTSADFADKIRKMIWDNATHSTPYYGPVFNHKLKTSTAHLSLLGNDGIAVAVTSTVNLLFGSGVTGKRTGILFNDEMDDFSSPNITNAFGIPPSPANFIKPGKRPMSSMCPAVLADKTKRVRLVVGAAGGSRITSATAYIAAHVLWFGYNIKEAIDARRLHHQLIPQQAYYERDFPQYFIDGLRDKGHNMTFNELGESIANGIVQDKNWIYANNDFRRPGGSSGGW</sequence>
<dbReference type="FunFam" id="1.10.246.130:FF:000002">
    <property type="entry name" value="glutathione hydrolase 1 proenzyme"/>
    <property type="match status" value="1"/>
</dbReference>
<name>A0A8W8LAC5_MAGGI</name>
<dbReference type="GO" id="GO:0006751">
    <property type="term" value="P:glutathione catabolic process"/>
    <property type="evidence" value="ECO:0007669"/>
    <property type="project" value="InterPro"/>
</dbReference>
<evidence type="ECO:0000256" key="3">
    <source>
        <dbReference type="PIRSR" id="PIRSR600101-2"/>
    </source>
</evidence>
<dbReference type="InterPro" id="IPR029055">
    <property type="entry name" value="Ntn_hydrolases_N"/>
</dbReference>
<dbReference type="PANTHER" id="PTHR11686:SF9">
    <property type="entry name" value="RE13973P"/>
    <property type="match status" value="1"/>
</dbReference>
<dbReference type="InterPro" id="IPR043138">
    <property type="entry name" value="GGT_lsub"/>
</dbReference>
<evidence type="ECO:0000313" key="5">
    <source>
        <dbReference type="EnsemblMetazoa" id="G27110.1:cds"/>
    </source>
</evidence>
<protein>
    <recommendedName>
        <fullName evidence="7">Gamma-glutamyltranspeptidase 1</fullName>
    </recommendedName>
</protein>
<dbReference type="FunFam" id="3.60.20.40:FF:000001">
    <property type="entry name" value="Gamma-glutamyltranspeptidase 1"/>
    <property type="match status" value="1"/>
</dbReference>
<feature type="binding site" evidence="3">
    <location>
        <position position="520"/>
    </location>
    <ligand>
        <name>L-glutamate</name>
        <dbReference type="ChEBI" id="CHEBI:29985"/>
    </ligand>
</feature>
<dbReference type="Gene3D" id="1.10.246.130">
    <property type="match status" value="1"/>
</dbReference>
<keyword evidence="4" id="KW-0812">Transmembrane</keyword>
<evidence type="ECO:0000256" key="1">
    <source>
        <dbReference type="ARBA" id="ARBA00084097"/>
    </source>
</evidence>
<feature type="active site" description="Nucleophile" evidence="2">
    <location>
        <position position="427"/>
    </location>
</feature>
<dbReference type="PRINTS" id="PR01210">
    <property type="entry name" value="GGTRANSPTASE"/>
</dbReference>
<dbReference type="Pfam" id="PF01019">
    <property type="entry name" value="G_glu_transpept"/>
    <property type="match status" value="1"/>
</dbReference>
<evidence type="ECO:0000256" key="2">
    <source>
        <dbReference type="PIRSR" id="PIRSR600101-1"/>
    </source>
</evidence>
<keyword evidence="1" id="KW-1202">Platelet aggregation activating toxin</keyword>
<organism evidence="5 6">
    <name type="scientific">Magallana gigas</name>
    <name type="common">Pacific oyster</name>
    <name type="synonym">Crassostrea gigas</name>
    <dbReference type="NCBI Taxonomy" id="29159"/>
    <lineage>
        <taxon>Eukaryota</taxon>
        <taxon>Metazoa</taxon>
        <taxon>Spiralia</taxon>
        <taxon>Lophotrochozoa</taxon>
        <taxon>Mollusca</taxon>
        <taxon>Bivalvia</taxon>
        <taxon>Autobranchia</taxon>
        <taxon>Pteriomorphia</taxon>
        <taxon>Ostreida</taxon>
        <taxon>Ostreoidea</taxon>
        <taxon>Ostreidae</taxon>
        <taxon>Magallana</taxon>
    </lineage>
</organism>
<feature type="binding site" evidence="3">
    <location>
        <begin position="497"/>
        <end position="498"/>
    </location>
    <ligand>
        <name>L-glutamate</name>
        <dbReference type="ChEBI" id="CHEBI:29985"/>
    </ligand>
</feature>